<reference evidence="3 4" key="1">
    <citation type="journal article" date="2018" name="Front. Microbiol.">
        <title>Hydrolytic Capabilities as a Key to Environmental Success: Chitinolytic and Cellulolytic Acidobacteria From Acidic Sub-arctic Soils and Boreal Peatlands.</title>
        <authorList>
            <person name="Belova S.E."/>
            <person name="Ravin N.V."/>
            <person name="Pankratov T.A."/>
            <person name="Rakitin A.L."/>
            <person name="Ivanova A.A."/>
            <person name="Beletsky A.V."/>
            <person name="Mardanov A.V."/>
            <person name="Sinninghe Damste J.S."/>
            <person name="Dedysh S.N."/>
        </authorList>
    </citation>
    <scope>NUCLEOTIDE SEQUENCE [LARGE SCALE GENOMIC DNA]</scope>
    <source>
        <strain evidence="3 4">SBC82</strain>
    </source>
</reference>
<dbReference type="Gene3D" id="3.20.20.80">
    <property type="entry name" value="Glycosidases"/>
    <property type="match status" value="2"/>
</dbReference>
<keyword evidence="4" id="KW-1185">Reference proteome</keyword>
<dbReference type="PANTHER" id="PTHR47786:SF2">
    <property type="entry name" value="GLYCOSYL HYDROLASE FAMILY 13 CATALYTIC DOMAIN-CONTAINING PROTEIN"/>
    <property type="match status" value="1"/>
</dbReference>
<sequence>MDPCKAFPTEKAVISDFRYPRVVLHLQEEVSQKKEAAMMEFHISRATRSRYQVNDVLFSYTGNVVFADLAASRELANRMNEVRDTKNDPEAIVNPAALFAMGLIDEISHALVEYYRKNYDPQVMTRALFWFETKIGREGVDKLLRSFVAEFPNTAVFRGEEKPEEWLAGSTGGMPHREAALEEILLLWLANQNQAFSPFKELFDDQGLGQSTDYPAVTADLGSYFAGRPAISLDEDNPNSPKVSLLDLLQAPLRAAPNSLNGQLAFLRENWPKLLGDDIRRLLLAVDVLKEEETAIWMRFHPHGGDIGQRRQEWHQFEMGSHADVPSFTSSDQEYERFSPDVEWMPRVVLIAKSTYVWLVQLSRQYGRQIERLDQIPDEELDILRDRGLNGLWLIGLWERSRASKTIKHLCGNPDAVASAYSLASYNVSADLGGDAAYVNLRDRAAARGIRLASDMVPNHMGIDSTWVIEHPEWFLSRPDSPYPAYRFDGPDLSNDNRVEIKIEDHYYEQTDAAVVFRRRDNRTGHIDYVYHGNDGTSFPWNDTAQLNYLSAAVREQVIQTILQVARLFPIIRFDAAMTLARRHVQRLWFPLPGSGGAIPSRAEYSMTQAEFDALMPHEFWREVVDRVAAEVPGTLLLAEAFWLMEGYFVRTLGMHRVYNSAFMVMLRDEDNAKYRSVLKNTLEFDPDIMKRYVNFMSNPDERTAIDQFGTGDKYFGVATMMATLPGLPMFGHGQIEGFTEKYGMEYYRPRYEETPNQSLVDRHQREIAPLLRERKLFAESGSFVLYDFWKENGEVDENVYAYSNRRGEQRAIVLFHNHYGETHGTIHHSAAFADKSTGTLRQVPLQDALALPPDDSTFVAYRETVSGLEYMLRAKELRDKGLSVSLHAYQYRVLLHWRELRVDKEHPWDKLCDSLHGKGVWDLDEALVQLKLQPVANALRAVLDPALIRTLAELSELQDVLTEKDAHDLKSSAVHKKRHEFYETICDRACVFFHQAYRFSGAPAKTGSTEQESLDSEKLAISLRSLLRKTMRIPQMEETLVVKKDGAGGSLWSAEARRVFPSRSPLIDSTRLWAPVLGWALLRVLAEWIEAGEDAGHQPLSAAIDARAVSLFDQLRLRSAFGETFASMGIEGEDAWRAAARIRAAFLPASLDPASLDTASLDKESVTNPKAEGWWKDPDVRWLTGLHETSNGWFFNKESHEQMIWWSTLPELVKMEIDPAAEKERLRKLAATIGSLLSAAAKAGYRLNFAAVDPPVPGEPEEGGESHPAEKSSISKAARKSLDPRIATEEREVVILAGSPPASDEN</sequence>
<name>A0A2Z5FV96_9BACT</name>
<dbReference type="InterPro" id="IPR006047">
    <property type="entry name" value="GH13_cat_dom"/>
</dbReference>
<dbReference type="InterPro" id="IPR017853">
    <property type="entry name" value="GH"/>
</dbReference>
<dbReference type="SUPFAM" id="SSF51445">
    <property type="entry name" value="(Trans)glycosidases"/>
    <property type="match status" value="1"/>
</dbReference>
<evidence type="ECO:0000313" key="3">
    <source>
        <dbReference type="EMBL" id="AXC10781.1"/>
    </source>
</evidence>
<accession>A0A2Z5FV96</accession>
<feature type="region of interest" description="Disordered" evidence="1">
    <location>
        <begin position="1255"/>
        <end position="1307"/>
    </location>
</feature>
<feature type="compositionally biased region" description="Basic and acidic residues" evidence="1">
    <location>
        <begin position="1281"/>
        <end position="1294"/>
    </location>
</feature>
<evidence type="ECO:0000259" key="2">
    <source>
        <dbReference type="SMART" id="SM00642"/>
    </source>
</evidence>
<dbReference type="PANTHER" id="PTHR47786">
    <property type="entry name" value="ALPHA-1,4-GLUCAN:MALTOSE-1-PHOSPHATE MALTOSYLTRANSFERASE"/>
    <property type="match status" value="1"/>
</dbReference>
<feature type="domain" description="Glycosyl hydrolase family 13 catalytic" evidence="2">
    <location>
        <begin position="375"/>
        <end position="775"/>
    </location>
</feature>
<dbReference type="Proteomes" id="UP000253606">
    <property type="component" value="Chromosome"/>
</dbReference>
<dbReference type="SMART" id="SM00642">
    <property type="entry name" value="Aamy"/>
    <property type="match status" value="1"/>
</dbReference>
<evidence type="ECO:0000313" key="4">
    <source>
        <dbReference type="Proteomes" id="UP000253606"/>
    </source>
</evidence>
<organism evidence="3 4">
    <name type="scientific">Acidisarcina polymorpha</name>
    <dbReference type="NCBI Taxonomy" id="2211140"/>
    <lineage>
        <taxon>Bacteria</taxon>
        <taxon>Pseudomonadati</taxon>
        <taxon>Acidobacteriota</taxon>
        <taxon>Terriglobia</taxon>
        <taxon>Terriglobales</taxon>
        <taxon>Acidobacteriaceae</taxon>
        <taxon>Acidisarcina</taxon>
    </lineage>
</organism>
<gene>
    <name evidence="3" type="ORF">ACPOL_1435</name>
</gene>
<dbReference type="KEGG" id="abas:ACPOL_1435"/>
<proteinExistence type="predicted"/>
<dbReference type="GO" id="GO:0005975">
    <property type="term" value="P:carbohydrate metabolic process"/>
    <property type="evidence" value="ECO:0007669"/>
    <property type="project" value="InterPro"/>
</dbReference>
<dbReference type="EMBL" id="CP030840">
    <property type="protein sequence ID" value="AXC10781.1"/>
    <property type="molecule type" value="Genomic_DNA"/>
</dbReference>
<evidence type="ECO:0000256" key="1">
    <source>
        <dbReference type="SAM" id="MobiDB-lite"/>
    </source>
</evidence>
<protein>
    <submittedName>
        <fullName evidence="3">Alpha-amylase family protein</fullName>
    </submittedName>
</protein>